<dbReference type="PANTHER" id="PTHR48041:SF139">
    <property type="entry name" value="PROTEIN SCARLET"/>
    <property type="match status" value="1"/>
</dbReference>
<dbReference type="OrthoDB" id="66620at2759"/>
<feature type="transmembrane region" description="Helical" evidence="9">
    <location>
        <begin position="578"/>
        <end position="602"/>
    </location>
</feature>
<feature type="compositionally biased region" description="Acidic residues" evidence="8">
    <location>
        <begin position="70"/>
        <end position="84"/>
    </location>
</feature>
<feature type="transmembrane region" description="Helical" evidence="9">
    <location>
        <begin position="504"/>
        <end position="524"/>
    </location>
</feature>
<accession>A0A0D2VWT6</accession>
<feature type="transmembrane region" description="Helical" evidence="9">
    <location>
        <begin position="699"/>
        <end position="717"/>
    </location>
</feature>
<name>A0A0D2VWT6_CAPO3</name>
<dbReference type="Pfam" id="PF19055">
    <property type="entry name" value="ABC2_membrane_7"/>
    <property type="match status" value="1"/>
</dbReference>
<dbReference type="Pfam" id="PF00005">
    <property type="entry name" value="ABC_tran"/>
    <property type="match status" value="1"/>
</dbReference>
<sequence length="728" mass="80474">MAADRSDSSVAILVTDMDSDPQLSFNDNAAAAAMLRVQQERANGADEFRRSFELATRPTPGEELVIPFQPDDDDDDDDEEEDDSEANKPANAAGSGNGAATNHLQLGHLGVREEIRKSSANPFALSWNRLTYSVTEVRKKEKIVKEILKEQTGAVMPGQMIAIMGTSGAGKTTLLNVLAGRNITGQIGGFIALNGHARNKSFRRQSAYVEQDDLMFPNLTTKETITFAALLRMPSKYTTQDKIQRAMDLIRQLGLSQCVNTRIGGPERKGVSGGERKRIAIAVELITNPKLLFLDEPTSGLDAFTAFHVMETVRAVAKGGRAVVCTIHQPRYNIYALFDKLLLLSQGAPVFYGPALDAVSYFSKLGYECPPLTNCSDFFLDIVTVDTRNTEAEEASRERVAFFHQQYAKSNLAIEATAEVDKLLGGSKSHRVDAVEESHKHTQWNLPWLMEFFVLYRRATMNFLREKRVTIAALVQSLIMAFLGGFVFFQMGHDQNAIQNRQGALFFVLINQAFGGMLGVVMMFQSEKSVFLRERSSGAYRVSAYFLAKSLAELPVQMAIPVIYATIIYWLMGLNSSAAAFFTFVANVVAVIICAQSLGLVVSAAAPSLAVANAIAPIITIAFLLFSGLYINLDDLWAGFTYTFQKLSFLYWGYQSLLLNEFTDSTFTCNPNISYRCLDTGDKILTTLGVGSTSVWENFGILILLTVVYRFFAYLALRFLKKPKLKLA</sequence>
<dbReference type="Proteomes" id="UP000008743">
    <property type="component" value="Unassembled WGS sequence"/>
</dbReference>
<dbReference type="OMA" id="WIDVCIM"/>
<dbReference type="AlphaFoldDB" id="A0A0D2VWT6"/>
<gene>
    <name evidence="11" type="ORF">CAOG_006421</name>
</gene>
<dbReference type="STRING" id="595528.A0A0D2VWT6"/>
<dbReference type="GO" id="GO:0140359">
    <property type="term" value="F:ABC-type transporter activity"/>
    <property type="evidence" value="ECO:0007669"/>
    <property type="project" value="InterPro"/>
</dbReference>
<organism evidence="11 12">
    <name type="scientific">Capsaspora owczarzaki (strain ATCC 30864)</name>
    <dbReference type="NCBI Taxonomy" id="595528"/>
    <lineage>
        <taxon>Eukaryota</taxon>
        <taxon>Filasterea</taxon>
        <taxon>Capsaspora</taxon>
    </lineage>
</organism>
<dbReference type="InterPro" id="IPR027417">
    <property type="entry name" value="P-loop_NTPase"/>
</dbReference>
<feature type="domain" description="ABC transporter" evidence="10">
    <location>
        <begin position="132"/>
        <end position="371"/>
    </location>
</feature>
<dbReference type="PhylomeDB" id="A0A0D2VWT6"/>
<proteinExistence type="predicted"/>
<dbReference type="PROSITE" id="PS50893">
    <property type="entry name" value="ABC_TRANSPORTER_2"/>
    <property type="match status" value="1"/>
</dbReference>
<dbReference type="eggNOG" id="KOG0061">
    <property type="taxonomic scope" value="Eukaryota"/>
</dbReference>
<dbReference type="InterPro" id="IPR013525">
    <property type="entry name" value="ABC2_TM"/>
</dbReference>
<reference evidence="12" key="1">
    <citation type="submission" date="2011-02" db="EMBL/GenBank/DDBJ databases">
        <title>The Genome Sequence of Capsaspora owczarzaki ATCC 30864.</title>
        <authorList>
            <person name="Russ C."/>
            <person name="Cuomo C."/>
            <person name="Burger G."/>
            <person name="Gray M.W."/>
            <person name="Holland P.W.H."/>
            <person name="King N."/>
            <person name="Lang F.B.F."/>
            <person name="Roger A.J."/>
            <person name="Ruiz-Trillo I."/>
            <person name="Young S.K."/>
            <person name="Zeng Q."/>
            <person name="Gargeya S."/>
            <person name="Alvarado L."/>
            <person name="Berlin A."/>
            <person name="Chapman S.B."/>
            <person name="Chen Z."/>
            <person name="Freedman E."/>
            <person name="Gellesch M."/>
            <person name="Goldberg J."/>
            <person name="Griggs A."/>
            <person name="Gujja S."/>
            <person name="Heilman E."/>
            <person name="Heiman D."/>
            <person name="Howarth C."/>
            <person name="Mehta T."/>
            <person name="Neiman D."/>
            <person name="Pearson M."/>
            <person name="Roberts A."/>
            <person name="Saif S."/>
            <person name="Shea T."/>
            <person name="Shenoy N."/>
            <person name="Sisk P."/>
            <person name="Stolte C."/>
            <person name="Sykes S."/>
            <person name="White J."/>
            <person name="Yandava C."/>
            <person name="Haas B."/>
            <person name="Nusbaum C."/>
            <person name="Birren B."/>
        </authorList>
    </citation>
    <scope>NUCLEOTIDE SEQUENCE</scope>
    <source>
        <strain evidence="12">ATCC 30864</strain>
    </source>
</reference>
<evidence type="ECO:0000256" key="5">
    <source>
        <dbReference type="ARBA" id="ARBA00022840"/>
    </source>
</evidence>
<dbReference type="InterPro" id="IPR003439">
    <property type="entry name" value="ABC_transporter-like_ATP-bd"/>
</dbReference>
<evidence type="ECO:0000259" key="10">
    <source>
        <dbReference type="PROSITE" id="PS50893"/>
    </source>
</evidence>
<dbReference type="InterPro" id="IPR043926">
    <property type="entry name" value="ABCG_dom"/>
</dbReference>
<evidence type="ECO:0000256" key="9">
    <source>
        <dbReference type="SAM" id="Phobius"/>
    </source>
</evidence>
<dbReference type="Gene3D" id="3.40.50.300">
    <property type="entry name" value="P-loop containing nucleotide triphosphate hydrolases"/>
    <property type="match status" value="1"/>
</dbReference>
<dbReference type="Pfam" id="PF01061">
    <property type="entry name" value="ABC2_membrane"/>
    <property type="match status" value="1"/>
</dbReference>
<evidence type="ECO:0000256" key="6">
    <source>
        <dbReference type="ARBA" id="ARBA00022989"/>
    </source>
</evidence>
<feature type="compositionally biased region" description="Basic and acidic residues" evidence="8">
    <location>
        <begin position="43"/>
        <end position="52"/>
    </location>
</feature>
<dbReference type="GO" id="GO:0005886">
    <property type="term" value="C:plasma membrane"/>
    <property type="evidence" value="ECO:0007669"/>
    <property type="project" value="TreeGrafter"/>
</dbReference>
<protein>
    <recommendedName>
        <fullName evidence="10">ABC transporter domain-containing protein</fullName>
    </recommendedName>
</protein>
<evidence type="ECO:0000256" key="3">
    <source>
        <dbReference type="ARBA" id="ARBA00022692"/>
    </source>
</evidence>
<evidence type="ECO:0000256" key="4">
    <source>
        <dbReference type="ARBA" id="ARBA00022741"/>
    </source>
</evidence>
<dbReference type="PANTHER" id="PTHR48041">
    <property type="entry name" value="ABC TRANSPORTER G FAMILY MEMBER 28"/>
    <property type="match status" value="1"/>
</dbReference>
<dbReference type="SMART" id="SM00382">
    <property type="entry name" value="AAA"/>
    <property type="match status" value="1"/>
</dbReference>
<dbReference type="InterPro" id="IPR050352">
    <property type="entry name" value="ABCG_transporters"/>
</dbReference>
<dbReference type="InParanoid" id="A0A0D2VWT6"/>
<keyword evidence="2" id="KW-0813">Transport</keyword>
<keyword evidence="3 9" id="KW-0812">Transmembrane</keyword>
<evidence type="ECO:0000256" key="8">
    <source>
        <dbReference type="SAM" id="MobiDB-lite"/>
    </source>
</evidence>
<evidence type="ECO:0000313" key="11">
    <source>
        <dbReference type="EMBL" id="KJE96047.1"/>
    </source>
</evidence>
<keyword evidence="5" id="KW-0067">ATP-binding</keyword>
<feature type="transmembrane region" description="Helical" evidence="9">
    <location>
        <begin position="609"/>
        <end position="631"/>
    </location>
</feature>
<evidence type="ECO:0000256" key="2">
    <source>
        <dbReference type="ARBA" id="ARBA00022448"/>
    </source>
</evidence>
<keyword evidence="7 9" id="KW-0472">Membrane</keyword>
<dbReference type="InterPro" id="IPR017871">
    <property type="entry name" value="ABC_transporter-like_CS"/>
</dbReference>
<keyword evidence="6 9" id="KW-1133">Transmembrane helix</keyword>
<dbReference type="SUPFAM" id="SSF52540">
    <property type="entry name" value="P-loop containing nucleoside triphosphate hydrolases"/>
    <property type="match status" value="1"/>
</dbReference>
<evidence type="ECO:0000256" key="1">
    <source>
        <dbReference type="ARBA" id="ARBA00004141"/>
    </source>
</evidence>
<dbReference type="RefSeq" id="XP_004345170.1">
    <property type="nucleotide sequence ID" value="XM_004345120.2"/>
</dbReference>
<feature type="compositionally biased region" description="Low complexity" evidence="8">
    <location>
        <begin position="87"/>
        <end position="100"/>
    </location>
</feature>
<comment type="subcellular location">
    <subcellularLocation>
        <location evidence="1">Membrane</location>
        <topology evidence="1">Multi-pass membrane protein</topology>
    </subcellularLocation>
</comment>
<feature type="transmembrane region" description="Helical" evidence="9">
    <location>
        <begin position="471"/>
        <end position="492"/>
    </location>
</feature>
<dbReference type="InterPro" id="IPR003593">
    <property type="entry name" value="AAA+_ATPase"/>
</dbReference>
<dbReference type="GO" id="GO:0005524">
    <property type="term" value="F:ATP binding"/>
    <property type="evidence" value="ECO:0007669"/>
    <property type="project" value="UniProtKB-KW"/>
</dbReference>
<keyword evidence="12" id="KW-1185">Reference proteome</keyword>
<keyword evidence="4" id="KW-0547">Nucleotide-binding</keyword>
<evidence type="ECO:0000313" key="12">
    <source>
        <dbReference type="Proteomes" id="UP000008743"/>
    </source>
</evidence>
<dbReference type="GO" id="GO:0016887">
    <property type="term" value="F:ATP hydrolysis activity"/>
    <property type="evidence" value="ECO:0007669"/>
    <property type="project" value="InterPro"/>
</dbReference>
<feature type="region of interest" description="Disordered" evidence="8">
    <location>
        <begin position="42"/>
        <end position="102"/>
    </location>
</feature>
<dbReference type="PROSITE" id="PS00211">
    <property type="entry name" value="ABC_TRANSPORTER_1"/>
    <property type="match status" value="1"/>
</dbReference>
<dbReference type="CDD" id="cd03213">
    <property type="entry name" value="ABCG_EPDR"/>
    <property type="match status" value="1"/>
</dbReference>
<dbReference type="EMBL" id="KE346370">
    <property type="protein sequence ID" value="KJE96047.1"/>
    <property type="molecule type" value="Genomic_DNA"/>
</dbReference>
<evidence type="ECO:0000256" key="7">
    <source>
        <dbReference type="ARBA" id="ARBA00023136"/>
    </source>
</evidence>